<dbReference type="GO" id="GO:0005975">
    <property type="term" value="P:carbohydrate metabolic process"/>
    <property type="evidence" value="ECO:0007669"/>
    <property type="project" value="InterPro"/>
</dbReference>
<dbReference type="AlphaFoldDB" id="A0A7Y9IC19"/>
<reference evidence="1 2" key="1">
    <citation type="submission" date="2020-07" db="EMBL/GenBank/DDBJ databases">
        <title>Sequencing the genomes of 1000 actinobacteria strains.</title>
        <authorList>
            <person name="Klenk H.-P."/>
        </authorList>
    </citation>
    <scope>NUCLEOTIDE SEQUENCE [LARGE SCALE GENOMIC DNA]</scope>
    <source>
        <strain evidence="1 2">DSM 22083</strain>
    </source>
</reference>
<dbReference type="GO" id="GO:0030246">
    <property type="term" value="F:carbohydrate binding"/>
    <property type="evidence" value="ECO:0007669"/>
    <property type="project" value="InterPro"/>
</dbReference>
<proteinExistence type="predicted"/>
<organism evidence="1 2">
    <name type="scientific">Microlunatus parietis</name>
    <dbReference type="NCBI Taxonomy" id="682979"/>
    <lineage>
        <taxon>Bacteria</taxon>
        <taxon>Bacillati</taxon>
        <taxon>Actinomycetota</taxon>
        <taxon>Actinomycetes</taxon>
        <taxon>Propionibacteriales</taxon>
        <taxon>Propionibacteriaceae</taxon>
        <taxon>Microlunatus</taxon>
    </lineage>
</organism>
<dbReference type="Proteomes" id="UP000569914">
    <property type="component" value="Unassembled WGS sequence"/>
</dbReference>
<dbReference type="Gene3D" id="2.70.98.10">
    <property type="match status" value="1"/>
</dbReference>
<protein>
    <recommendedName>
        <fullName evidence="3">Galactose mutarotase</fullName>
    </recommendedName>
</protein>
<evidence type="ECO:0000313" key="2">
    <source>
        <dbReference type="Proteomes" id="UP000569914"/>
    </source>
</evidence>
<dbReference type="RefSeq" id="WP_179756103.1">
    <property type="nucleotide sequence ID" value="NZ_JACCBU010000001.1"/>
</dbReference>
<evidence type="ECO:0008006" key="3">
    <source>
        <dbReference type="Google" id="ProtNLM"/>
    </source>
</evidence>
<sequence>MTEVETHTERGWDVLRIRSEGLVAELVPGLGGTVTSLRRPDDDAELLWRTPWGLRPLTPTLPGNAEASMLDHFPGGWQTLFPNGGDTAHAHGVEWGYNGETRLAPFDWQVDGSSVIMNTRLVRSPFRVTKIVTVDGPTISIEESVHNDANEAVEVMWGQQVVLGAPLLGPDTVIESGATIVHPDPTATSGANYNDVMPWPRSVGEDSMINLRRVVGPRADHARLAYLTDFVDPKITVRNPAADLGLDLTWDAEAWPYAWYALESGHRRGFPWFGDGYFLALTPSSSWPAHGIHDARRISKATVWVQPDETRNARLALTVHASTE</sequence>
<keyword evidence="2" id="KW-1185">Reference proteome</keyword>
<dbReference type="InterPro" id="IPR027839">
    <property type="entry name" value="DUF4432"/>
</dbReference>
<name>A0A7Y9IC19_9ACTN</name>
<comment type="caution">
    <text evidence="1">The sequence shown here is derived from an EMBL/GenBank/DDBJ whole genome shotgun (WGS) entry which is preliminary data.</text>
</comment>
<dbReference type="Pfam" id="PF14486">
    <property type="entry name" value="DUF4432"/>
    <property type="match status" value="1"/>
</dbReference>
<dbReference type="GO" id="GO:0003824">
    <property type="term" value="F:catalytic activity"/>
    <property type="evidence" value="ECO:0007669"/>
    <property type="project" value="InterPro"/>
</dbReference>
<dbReference type="InterPro" id="IPR011013">
    <property type="entry name" value="Gal_mutarotase_sf_dom"/>
</dbReference>
<gene>
    <name evidence="1" type="ORF">BKA15_005396</name>
</gene>
<dbReference type="SUPFAM" id="SSF74650">
    <property type="entry name" value="Galactose mutarotase-like"/>
    <property type="match status" value="1"/>
</dbReference>
<dbReference type="InterPro" id="IPR014718">
    <property type="entry name" value="GH-type_carb-bd"/>
</dbReference>
<dbReference type="EMBL" id="JACCBU010000001">
    <property type="protein sequence ID" value="NYE74067.1"/>
    <property type="molecule type" value="Genomic_DNA"/>
</dbReference>
<accession>A0A7Y9IC19</accession>
<evidence type="ECO:0000313" key="1">
    <source>
        <dbReference type="EMBL" id="NYE74067.1"/>
    </source>
</evidence>